<gene>
    <name evidence="3" type="primary">LOC111103953</name>
</gene>
<dbReference type="GeneID" id="111103953"/>
<feature type="transmembrane region" description="Helical" evidence="1">
    <location>
        <begin position="74"/>
        <end position="95"/>
    </location>
</feature>
<reference evidence="2" key="1">
    <citation type="submission" date="2024-06" db="UniProtKB">
        <authorList>
            <consortium name="RefSeq"/>
        </authorList>
    </citation>
    <scope>NUCLEOTIDE SEQUENCE [LARGE SCALE GENOMIC DNA]</scope>
</reference>
<proteinExistence type="predicted"/>
<name>A0A8B8AP64_CRAVI</name>
<dbReference type="RefSeq" id="XP_022293317.1">
    <property type="nucleotide sequence ID" value="XM_022437609.1"/>
</dbReference>
<feature type="transmembrane region" description="Helical" evidence="1">
    <location>
        <begin position="134"/>
        <end position="158"/>
    </location>
</feature>
<feature type="transmembrane region" description="Helical" evidence="1">
    <location>
        <begin position="102"/>
        <end position="128"/>
    </location>
</feature>
<keyword evidence="2" id="KW-1185">Reference proteome</keyword>
<accession>A0A8B8AP64</accession>
<dbReference type="AlphaFoldDB" id="A0A8B8AP64"/>
<protein>
    <submittedName>
        <fullName evidence="3">Lens fiber membrane intrinsic protein-like</fullName>
    </submittedName>
</protein>
<dbReference type="KEGG" id="cvn:111103953"/>
<dbReference type="OrthoDB" id="6097653at2759"/>
<keyword evidence="1" id="KW-0812">Transmembrane</keyword>
<evidence type="ECO:0000256" key="1">
    <source>
        <dbReference type="SAM" id="Phobius"/>
    </source>
</evidence>
<reference evidence="3" key="2">
    <citation type="submission" date="2025-08" db="UniProtKB">
        <authorList>
            <consortium name="RefSeq"/>
        </authorList>
    </citation>
    <scope>IDENTIFICATION</scope>
    <source>
        <tissue evidence="3">Whole sample</tissue>
    </source>
</reference>
<keyword evidence="1" id="KW-1133">Transmembrane helix</keyword>
<feature type="transmembrane region" description="Helical" evidence="1">
    <location>
        <begin position="12"/>
        <end position="38"/>
    </location>
</feature>
<organism evidence="2 3">
    <name type="scientific">Crassostrea virginica</name>
    <name type="common">Eastern oyster</name>
    <dbReference type="NCBI Taxonomy" id="6565"/>
    <lineage>
        <taxon>Eukaryota</taxon>
        <taxon>Metazoa</taxon>
        <taxon>Spiralia</taxon>
        <taxon>Lophotrochozoa</taxon>
        <taxon>Mollusca</taxon>
        <taxon>Bivalvia</taxon>
        <taxon>Autobranchia</taxon>
        <taxon>Pteriomorphia</taxon>
        <taxon>Ostreida</taxon>
        <taxon>Ostreoidea</taxon>
        <taxon>Ostreidae</taxon>
        <taxon>Crassostrea</taxon>
    </lineage>
</organism>
<evidence type="ECO:0000313" key="2">
    <source>
        <dbReference type="Proteomes" id="UP000694844"/>
    </source>
</evidence>
<dbReference type="Proteomes" id="UP000694844">
    <property type="component" value="Chromosome 1"/>
</dbReference>
<keyword evidence="1" id="KW-0472">Membrane</keyword>
<sequence>MELKKRIVDTPLFVKISCVLLIAAFVINLVAFSTPYWFEKGSYHEGLWSICVKSECEDYSLDNLASWFEATRTFAAFGFLGSVASIVLISLYIFVEKLSLYFMYIAAIVSCFVTGGFVLLSLLIYAAFLNDLSWSWALSVVSCLLFKAAGVLLVVSFLQKDGKVYSK</sequence>
<evidence type="ECO:0000313" key="3">
    <source>
        <dbReference type="RefSeq" id="XP_022293317.1"/>
    </source>
</evidence>
<dbReference type="Gene3D" id="1.20.140.150">
    <property type="match status" value="1"/>
</dbReference>